<reference evidence="1 2" key="1">
    <citation type="submission" date="2012-11" db="EMBL/GenBank/DDBJ databases">
        <title>Whole genome sequence of Gluconacetobacter xylinus NBRC 13693.</title>
        <authorList>
            <person name="Azuma Y."/>
            <person name="Higashiura N."/>
            <person name="Hirakawa H."/>
            <person name="Matsushita K."/>
        </authorList>
    </citation>
    <scope>NUCLEOTIDE SEQUENCE [LARGE SCALE GENOMIC DNA]</scope>
    <source>
        <strain evidence="1 2">NBRC 13693</strain>
    </source>
</reference>
<gene>
    <name evidence="1" type="ORF">Gxy13693_012_002</name>
</gene>
<dbReference type="EMBL" id="BANJ01000012">
    <property type="protein sequence ID" value="GAN98816.1"/>
    <property type="molecule type" value="Genomic_DNA"/>
</dbReference>
<accession>A0A0D6Q7S6</accession>
<protein>
    <submittedName>
        <fullName evidence="1">Uncharacterized protein</fullName>
    </submittedName>
</protein>
<sequence>MAGSAVVRAVPSICSIIIRLATIRAMIRLRAVEGDSMRGEGGGNVGEAVVKGGMIMHDIRGTEP</sequence>
<dbReference type="AlphaFoldDB" id="A0A0D6Q7S6"/>
<comment type="caution">
    <text evidence="1">The sequence shown here is derived from an EMBL/GenBank/DDBJ whole genome shotgun (WGS) entry which is preliminary data.</text>
</comment>
<evidence type="ECO:0000313" key="2">
    <source>
        <dbReference type="Proteomes" id="UP000032683"/>
    </source>
</evidence>
<name>A0A0D6Q7S6_KOMXY</name>
<dbReference type="Proteomes" id="UP000032683">
    <property type="component" value="Unassembled WGS sequence"/>
</dbReference>
<organism evidence="1 2">
    <name type="scientific">Komagataeibacter xylinus NBRC 13693</name>
    <dbReference type="NCBI Taxonomy" id="1234668"/>
    <lineage>
        <taxon>Bacteria</taxon>
        <taxon>Pseudomonadati</taxon>
        <taxon>Pseudomonadota</taxon>
        <taxon>Alphaproteobacteria</taxon>
        <taxon>Acetobacterales</taxon>
        <taxon>Acetobacteraceae</taxon>
        <taxon>Komagataeibacter</taxon>
    </lineage>
</organism>
<proteinExistence type="predicted"/>
<evidence type="ECO:0000313" key="1">
    <source>
        <dbReference type="EMBL" id="GAN98816.1"/>
    </source>
</evidence>